<dbReference type="InterPro" id="IPR010327">
    <property type="entry name" value="FldB/FldC_alpha/beta"/>
</dbReference>
<accession>A0AB94IXB4</accession>
<protein>
    <submittedName>
        <fullName evidence="2">Benzoyl-CoA reductase/2-hydroxyglutaryl-CoA dehydratase subunit, BcrC/BadD/HgdB</fullName>
    </submittedName>
</protein>
<dbReference type="Gene3D" id="3.40.50.11890">
    <property type="match status" value="1"/>
</dbReference>
<reference evidence="3" key="1">
    <citation type="submission" date="2010-03" db="EMBL/GenBank/DDBJ databases">
        <title>The genome sequence of Synergistetes sp. SGP1.</title>
        <authorList>
            <consortium name="metaHIT consortium -- http://www.metahit.eu/"/>
            <person name="Pajon A."/>
            <person name="Turner K."/>
            <person name="Parkhill J."/>
            <person name="Wade W."/>
            <person name="Vartoukian S."/>
        </authorList>
    </citation>
    <scope>NUCLEOTIDE SEQUENCE [LARGE SCALE GENOMIC DNA]</scope>
    <source>
        <strain evidence="3">SGP1</strain>
    </source>
</reference>
<proteinExistence type="inferred from homology"/>
<evidence type="ECO:0000313" key="3">
    <source>
        <dbReference type="Proteomes" id="UP000008957"/>
    </source>
</evidence>
<sequence length="382" mass="43188">MLSLPKNFESYDEKRRNAFLALYDVKKKGKKVVGTFCSYTPTELIHAAGAIPVGLCGNSEQGILEAETRLPKTLCPLIKSSYGLAMTDQCPFFYFSDGVLAETTCDGKKKMYELLGEIKPVHVMKLPQGKDQALAVESWTEEVRLAAGFLEDLLNVEITEEKLHDAIVYRNRVRRALIELYEVAKAKPSPVSGYELTTVSESADFHFTDDSLIEKLAEKTREFRHRVRETTPDRPRVLLTGCPNTGLREKLIHRMEDMGADYVCSDHCAGPRTLRFVVDEDKDPYEALAERYLKINCSVMTPNGGRFDDLKHLVSEYKVDGVVEAVLQGCHTFAVEAWNTKKTVYEELGLPYLRIDTDFSQSDRGQIETRLGAFIEMMRMAT</sequence>
<dbReference type="PANTHER" id="PTHR30548">
    <property type="entry name" value="2-HYDROXYGLUTARYL-COA DEHYDRATASE, D-COMPONENT-RELATED"/>
    <property type="match status" value="1"/>
</dbReference>
<reference evidence="2 3" key="2">
    <citation type="submission" date="2010-03" db="EMBL/GenBank/DDBJ databases">
        <authorList>
            <person name="Pajon A."/>
        </authorList>
    </citation>
    <scope>NUCLEOTIDE SEQUENCE [LARGE SCALE GENOMIC DNA]</scope>
    <source>
        <strain evidence="2 3">SGP1</strain>
    </source>
</reference>
<dbReference type="NCBIfam" id="NF040772">
    <property type="entry name" value="double_cubane"/>
    <property type="match status" value="1"/>
</dbReference>
<gene>
    <name evidence="2" type="ORF">SY1_12000</name>
</gene>
<dbReference type="Gene3D" id="3.40.50.11900">
    <property type="match status" value="1"/>
</dbReference>
<dbReference type="Pfam" id="PF06050">
    <property type="entry name" value="HGD-D"/>
    <property type="match status" value="1"/>
</dbReference>
<dbReference type="Proteomes" id="UP000008957">
    <property type="component" value="Chromosome"/>
</dbReference>
<keyword evidence="3" id="KW-1185">Reference proteome</keyword>
<dbReference type="PANTHER" id="PTHR30548:SF6">
    <property type="entry name" value="DEHYDRATASE SUBUNIT YJIM-RELATED"/>
    <property type="match status" value="1"/>
</dbReference>
<organism evidence="2 3">
    <name type="scientific">Fretibacterium fastidiosum</name>
    <dbReference type="NCBI Taxonomy" id="651822"/>
    <lineage>
        <taxon>Bacteria</taxon>
        <taxon>Thermotogati</taxon>
        <taxon>Synergistota</taxon>
        <taxon>Synergistia</taxon>
        <taxon>Synergistales</taxon>
        <taxon>Aminobacteriaceae</taxon>
        <taxon>Fretibacterium</taxon>
    </lineage>
</organism>
<comment type="similarity">
    <text evidence="1">Belongs to the FldB/FldC dehydratase alpha/beta subunit family.</text>
</comment>
<dbReference type="KEGG" id="sbr:SY1_12000"/>
<name>A0AB94IXB4_9BACT</name>
<evidence type="ECO:0000256" key="1">
    <source>
        <dbReference type="ARBA" id="ARBA00005806"/>
    </source>
</evidence>
<dbReference type="EMBL" id="FP929056">
    <property type="protein sequence ID" value="CBL28358.1"/>
    <property type="molecule type" value="Genomic_DNA"/>
</dbReference>
<evidence type="ECO:0000313" key="2">
    <source>
        <dbReference type="EMBL" id="CBL28358.1"/>
    </source>
</evidence>
<dbReference type="RefSeq" id="WP_015556505.1">
    <property type="nucleotide sequence ID" value="NC_021038.1"/>
</dbReference>
<dbReference type="AlphaFoldDB" id="A0AB94IXB4"/>
<dbReference type="InterPro" id="IPR047678">
    <property type="entry name" value="YjiM-like"/>
</dbReference>
<dbReference type="Gene3D" id="1.20.1270.370">
    <property type="match status" value="1"/>
</dbReference>